<gene>
    <name evidence="2" type="ORF">E5S66_07015</name>
</gene>
<feature type="transmembrane region" description="Helical" evidence="1">
    <location>
        <begin position="224"/>
        <end position="242"/>
    </location>
</feature>
<feature type="transmembrane region" description="Helical" evidence="1">
    <location>
        <begin position="105"/>
        <end position="132"/>
    </location>
</feature>
<keyword evidence="1" id="KW-0812">Transmembrane</keyword>
<dbReference type="Pfam" id="PF12730">
    <property type="entry name" value="ABC2_membrane_4"/>
    <property type="match status" value="1"/>
</dbReference>
<comment type="caution">
    <text evidence="2">The sequence shown here is derived from an EMBL/GenBank/DDBJ whole genome shotgun (WGS) entry which is preliminary data.</text>
</comment>
<organism evidence="2 3">
    <name type="scientific">Thermomonas fusca</name>
    <dbReference type="NCBI Taxonomy" id="215690"/>
    <lineage>
        <taxon>Bacteria</taxon>
        <taxon>Pseudomonadati</taxon>
        <taxon>Pseudomonadota</taxon>
        <taxon>Gammaproteobacteria</taxon>
        <taxon>Lysobacterales</taxon>
        <taxon>Lysobacteraceae</taxon>
        <taxon>Thermomonas</taxon>
    </lineage>
</organism>
<feature type="transmembrane region" description="Helical" evidence="1">
    <location>
        <begin position="25"/>
        <end position="43"/>
    </location>
</feature>
<keyword evidence="1" id="KW-0472">Membrane</keyword>
<name>A0A5R9PFF8_9GAMM</name>
<dbReference type="CDD" id="cd21809">
    <property type="entry name" value="ABC-2_lan_permease-like"/>
    <property type="match status" value="1"/>
</dbReference>
<dbReference type="AlphaFoldDB" id="A0A5R9PFF8"/>
<evidence type="ECO:0000256" key="1">
    <source>
        <dbReference type="SAM" id="Phobius"/>
    </source>
</evidence>
<proteinExistence type="predicted"/>
<dbReference type="Proteomes" id="UP000308508">
    <property type="component" value="Unassembled WGS sequence"/>
</dbReference>
<dbReference type="EMBL" id="SROY01000002">
    <property type="protein sequence ID" value="TLX22254.1"/>
    <property type="molecule type" value="Genomic_DNA"/>
</dbReference>
<feature type="transmembrane region" description="Helical" evidence="1">
    <location>
        <begin position="63"/>
        <end position="84"/>
    </location>
</feature>
<sequence length="251" mass="26719">MTALSRTPRFTTAIAVEAHKLRRSLALLLATVAPLLIAVFVFFNLLRGEKPAPWTMSLQSSAAIWAFFMLPMSITALTALVAQAEHGPRAWDHLRALPVPRWHLYAAKAVCMLALVAAMSLLLAALTSLAVVGAGIAKPAIAATGVLDIAGYLRLLGRIFLASWLLVAVQLWIALRWASFVPALATGIAGTFFAVVATSAKVGVAMPWQIPVNQLASDPARADLALALGLAGGMVCFALMLWRMGQREMPA</sequence>
<feature type="transmembrane region" description="Helical" evidence="1">
    <location>
        <begin position="180"/>
        <end position="204"/>
    </location>
</feature>
<accession>A0A5R9PFF8</accession>
<evidence type="ECO:0000313" key="3">
    <source>
        <dbReference type="Proteomes" id="UP000308508"/>
    </source>
</evidence>
<evidence type="ECO:0000313" key="2">
    <source>
        <dbReference type="EMBL" id="TLX22254.1"/>
    </source>
</evidence>
<dbReference type="STRING" id="1123377.GCA_000423885_00335"/>
<keyword evidence="1" id="KW-1133">Transmembrane helix</keyword>
<protein>
    <submittedName>
        <fullName evidence="2">ABC transporter</fullName>
    </submittedName>
</protein>
<reference evidence="2 3" key="1">
    <citation type="submission" date="2019-04" db="EMBL/GenBank/DDBJ databases">
        <authorList>
            <person name="Grouzdev D.S."/>
            <person name="Nazina T.N."/>
        </authorList>
    </citation>
    <scope>NUCLEOTIDE SEQUENCE [LARGE SCALE GENOMIC DNA]</scope>
    <source>
        <strain evidence="2 3">SHC 3-19</strain>
    </source>
</reference>
<feature type="transmembrane region" description="Helical" evidence="1">
    <location>
        <begin position="152"/>
        <end position="173"/>
    </location>
</feature>
<keyword evidence="3" id="KW-1185">Reference proteome</keyword>